<organism evidence="7 8">
    <name type="scientific">Psychrobacter raelei</name>
    <dbReference type="NCBI Taxonomy" id="2565531"/>
    <lineage>
        <taxon>Bacteria</taxon>
        <taxon>Pseudomonadati</taxon>
        <taxon>Pseudomonadota</taxon>
        <taxon>Gammaproteobacteria</taxon>
        <taxon>Moraxellales</taxon>
        <taxon>Moraxellaceae</taxon>
        <taxon>Psychrobacter</taxon>
    </lineage>
</organism>
<feature type="transmembrane region" description="Helical" evidence="6">
    <location>
        <begin position="230"/>
        <end position="252"/>
    </location>
</feature>
<evidence type="ECO:0000256" key="1">
    <source>
        <dbReference type="ARBA" id="ARBA00004141"/>
    </source>
</evidence>
<dbReference type="PRINTS" id="PR00176">
    <property type="entry name" value="NANEUSMPORT"/>
</dbReference>
<dbReference type="AlphaFoldDB" id="A0AAU6PU64"/>
<dbReference type="InterPro" id="IPR000175">
    <property type="entry name" value="Na/ntran_symport"/>
</dbReference>
<keyword evidence="2" id="KW-0813">Transport</keyword>
<dbReference type="CDD" id="cd10336">
    <property type="entry name" value="SLC6sbd_Tyt1-Like"/>
    <property type="match status" value="1"/>
</dbReference>
<evidence type="ECO:0000256" key="6">
    <source>
        <dbReference type="SAM" id="Phobius"/>
    </source>
</evidence>
<feature type="transmembrane region" description="Helical" evidence="6">
    <location>
        <begin position="186"/>
        <end position="210"/>
    </location>
</feature>
<evidence type="ECO:0000313" key="8">
    <source>
        <dbReference type="Proteomes" id="UP000829560"/>
    </source>
</evidence>
<accession>A0AAU6PU64</accession>
<evidence type="ECO:0000256" key="5">
    <source>
        <dbReference type="ARBA" id="ARBA00023136"/>
    </source>
</evidence>
<feature type="transmembrane region" description="Helical" evidence="6">
    <location>
        <begin position="395"/>
        <end position="412"/>
    </location>
</feature>
<dbReference type="RefSeq" id="WP_011961009.1">
    <property type="nucleotide sequence ID" value="NZ_CP093310.2"/>
</dbReference>
<evidence type="ECO:0000256" key="4">
    <source>
        <dbReference type="ARBA" id="ARBA00022989"/>
    </source>
</evidence>
<dbReference type="EMBL" id="CP093310">
    <property type="protein sequence ID" value="WXX23991.1"/>
    <property type="molecule type" value="Genomic_DNA"/>
</dbReference>
<gene>
    <name evidence="7" type="ORF">MN210_12135</name>
</gene>
<feature type="transmembrane region" description="Helical" evidence="6">
    <location>
        <begin position="92"/>
        <end position="113"/>
    </location>
</feature>
<dbReference type="PANTHER" id="PTHR42948">
    <property type="entry name" value="TRANSPORTER"/>
    <property type="match status" value="1"/>
</dbReference>
<feature type="transmembrane region" description="Helical" evidence="6">
    <location>
        <begin position="12"/>
        <end position="31"/>
    </location>
</feature>
<feature type="transmembrane region" description="Helical" evidence="6">
    <location>
        <begin position="43"/>
        <end position="67"/>
    </location>
</feature>
<name>A0AAU6PU64_9GAMM</name>
<dbReference type="SUPFAM" id="SSF161070">
    <property type="entry name" value="SNF-like"/>
    <property type="match status" value="1"/>
</dbReference>
<feature type="transmembrane region" description="Helical" evidence="6">
    <location>
        <begin position="353"/>
        <end position="375"/>
    </location>
</feature>
<keyword evidence="5 6" id="KW-0472">Membrane</keyword>
<evidence type="ECO:0000256" key="3">
    <source>
        <dbReference type="ARBA" id="ARBA00022692"/>
    </source>
</evidence>
<keyword evidence="8" id="KW-1185">Reference proteome</keyword>
<dbReference type="InterPro" id="IPR047218">
    <property type="entry name" value="YocR/YhdH-like"/>
</dbReference>
<evidence type="ECO:0000256" key="2">
    <source>
        <dbReference type="ARBA" id="ARBA00022448"/>
    </source>
</evidence>
<dbReference type="PROSITE" id="PS50267">
    <property type="entry name" value="NA_NEUROTRAN_SYMP_3"/>
    <property type="match status" value="1"/>
</dbReference>
<keyword evidence="3 6" id="KW-0812">Transmembrane</keyword>
<dbReference type="NCBIfam" id="NF037979">
    <property type="entry name" value="Na_transp"/>
    <property type="match status" value="1"/>
</dbReference>
<dbReference type="KEGG" id="prae:MN210_12135"/>
<dbReference type="Proteomes" id="UP000829560">
    <property type="component" value="Chromosome"/>
</dbReference>
<feature type="transmembrane region" description="Helical" evidence="6">
    <location>
        <begin position="153"/>
        <end position="174"/>
    </location>
</feature>
<feature type="transmembrane region" description="Helical" evidence="6">
    <location>
        <begin position="264"/>
        <end position="284"/>
    </location>
</feature>
<feature type="transmembrane region" description="Helical" evidence="6">
    <location>
        <begin position="296"/>
        <end position="327"/>
    </location>
</feature>
<dbReference type="PANTHER" id="PTHR42948:SF1">
    <property type="entry name" value="TRANSPORTER"/>
    <property type="match status" value="1"/>
</dbReference>
<reference evidence="7" key="1">
    <citation type="submission" date="2024-03" db="EMBL/GenBank/DDBJ databases">
        <title>Psychrobacter raelis sp. nov. isolated from a dog with peritonitis.</title>
        <authorList>
            <person name="Schiavone A."/>
            <person name="Manzulli V."/>
            <person name="Camarda A."/>
            <person name="Cafiero M.A."/>
            <person name="Vasco I."/>
            <person name="Marino L."/>
            <person name="Pennuzzi G."/>
            <person name="Serrecchia L."/>
            <person name="Galante D."/>
            <person name="Pugliese N."/>
        </authorList>
    </citation>
    <scope>NUCLEOTIDE SEQUENCE</scope>
    <source>
        <strain evidence="7">PraFG1</strain>
    </source>
</reference>
<comment type="subcellular location">
    <subcellularLocation>
        <location evidence="1">Membrane</location>
        <topology evidence="1">Multi-pass membrane protein</topology>
    </subcellularLocation>
</comment>
<proteinExistence type="predicted"/>
<keyword evidence="4 6" id="KW-1133">Transmembrane helix</keyword>
<evidence type="ECO:0000313" key="7">
    <source>
        <dbReference type="EMBL" id="WXX23991.1"/>
    </source>
</evidence>
<dbReference type="InterPro" id="IPR037272">
    <property type="entry name" value="SNS_sf"/>
</dbReference>
<protein>
    <submittedName>
        <fullName evidence="7">Sodium-dependent transporter</fullName>
    </submittedName>
</protein>
<sequence length="453" mass="47904">MSNKQNHAQWSSKVGFIMAAVGSAVGLGNIWKFPYMVGESGGSAFVLAYLLCIALIGFPILVAEWMIGRRGQKNPMDSFSDVAASEGKSRNWAIVGVVGILGAFLILSFYSVIGGWALNYMVKLGSGTFTGLNGEAVEGVFNGMLASPGTLTIWHTIFMGVTAIIVALGVTSGIEKASKIMIPMLALLLFVIVGYNIMNGGFAEAVTYLFSPDLSKLTGPDSSTIILSALGHAFFTLSLGMGIMVTYGSYLGKNISLLSMARTVVILDTVIALVAGLAIFPIIFSHGMDPAAGPGLIFVSLPIAFGSMTAGALLGTLFFLLVTFAALTSSISLIEPSIEFLEERTSMSRTTSVIVATIAIWLLGVAALLSFNLWSDVLIFGNNIFDLLDKLTSKFMLPLAGLAAIVFAGWVMSQDSVRQELGLSGGAWTLWQIVAKFIAPIGVIIVFINTLIS</sequence>
<dbReference type="GO" id="GO:0016020">
    <property type="term" value="C:membrane"/>
    <property type="evidence" value="ECO:0007669"/>
    <property type="project" value="UniProtKB-SubCell"/>
</dbReference>
<feature type="transmembrane region" description="Helical" evidence="6">
    <location>
        <begin position="433"/>
        <end position="452"/>
    </location>
</feature>
<dbReference type="Pfam" id="PF00209">
    <property type="entry name" value="SNF"/>
    <property type="match status" value="2"/>
</dbReference>